<dbReference type="Proteomes" id="UP001153954">
    <property type="component" value="Unassembled WGS sequence"/>
</dbReference>
<sequence>MDSTNKMQIIQCNTDRSKHCFTDFTNYFINSPHSVALVSEPYTGAGNEVKAIRGLDIYQFGKDSRVKACILVKDKIPCLGLSQFSSPNLSVIRLQANHTHPHIASAYVEPNIDEADTLHKIEHLLAHHSNTRCILGGDFNGWHPLWGSARANTRGNDVIELALAHDLQVCNVGDTPTFETITHGRLRSSIIDITLASSSIHNYITDWKVNLDACPSSQHNAVDYTYTHPHSHTHLHTKHNTSTFLYKSNKANWGLFKDSISTQLTNNDTLDTDIHSLNTTQLENFIDSLTEIIHTACRASMPTRSSGSACKPPWWTESLETQKQEVIHTHHKLHAAKRAGQPTDSLAAQLHDIKARYAAELKAESTTHFKEFCELQTKENVWSMTNRLLRESAPRRPPVTLKVGGDHTTNASDTAKALLNHFYPDDTTDTDIRHDLRTQTSHFPDTPDDHPFTEGEILETLRAMHPKRAPGLDGLTSDICSQFTQSYPKLITDVMNRCLALQHFPRQWKRAFVKIIPKPNKTDHTDLASYRPIAKADKLSKKQFGFRPQTNTTAAINAAVEVVKQAKADKLLTAAVSLDIKAAFDNAWWPALFHRLRLIGCPHNIFGLILSYTHDRIVTLDHACSRVSKTMSKGCIQGSTCGPHLWNLILDELLDIELPPGCRIQAFADDVLLIASAHSATALQENINSALHTITSWGKGVKLSFSPTKTQAIAFNAKAKQIHLTMNSHPIHFQNGSKLEDGSVGAAFVSYGQGRSPVNKSYKLHDSCSVFQAELLAILKACEWASSHRHTHTVIYSDSLAAVLATQNRSNTHPLVAQIHHTIHHIPGTVEIAWVKSHVGIVGNETADAAAKRAAKLHKAPEYTHYPITHIKHLIRTQNASTWQSRYESEPQGQYTKQHLPTLTHIKKLNSITNTSFTLTQALTGHSYTRHYLHRFKIAEDDTCPCDGTTSQTMDHIIQHCPRFAALRLDHQILCNNLDVSPFRMESLLKHERAVSSFAKLADSILKRLKHFNGLI</sequence>
<reference evidence="3" key="1">
    <citation type="submission" date="2022-03" db="EMBL/GenBank/DDBJ databases">
        <authorList>
            <person name="Tunstrom K."/>
        </authorList>
    </citation>
    <scope>NUCLEOTIDE SEQUENCE</scope>
</reference>
<dbReference type="CDD" id="cd01650">
    <property type="entry name" value="RT_nLTR_like"/>
    <property type="match status" value="1"/>
</dbReference>
<feature type="domain" description="Reverse transcriptase" evidence="1">
    <location>
        <begin position="497"/>
        <end position="726"/>
    </location>
</feature>
<dbReference type="Gene3D" id="3.60.10.10">
    <property type="entry name" value="Endonuclease/exonuclease/phosphatase"/>
    <property type="match status" value="1"/>
</dbReference>
<dbReference type="Pfam" id="PF00075">
    <property type="entry name" value="RNase_H"/>
    <property type="match status" value="1"/>
</dbReference>
<dbReference type="InterPro" id="IPR052560">
    <property type="entry name" value="RdDP_mobile_element"/>
</dbReference>
<dbReference type="Pfam" id="PF14529">
    <property type="entry name" value="Exo_endo_phos_2"/>
    <property type="match status" value="1"/>
</dbReference>
<evidence type="ECO:0000313" key="4">
    <source>
        <dbReference type="Proteomes" id="UP001153954"/>
    </source>
</evidence>
<dbReference type="InterPro" id="IPR036691">
    <property type="entry name" value="Endo/exonu/phosph_ase_sf"/>
</dbReference>
<dbReference type="PROSITE" id="PS50878">
    <property type="entry name" value="RT_POL"/>
    <property type="match status" value="1"/>
</dbReference>
<dbReference type="Pfam" id="PF00078">
    <property type="entry name" value="RVT_1"/>
    <property type="match status" value="1"/>
</dbReference>
<dbReference type="GO" id="GO:0003676">
    <property type="term" value="F:nucleic acid binding"/>
    <property type="evidence" value="ECO:0007669"/>
    <property type="project" value="InterPro"/>
</dbReference>
<dbReference type="SUPFAM" id="SSF56219">
    <property type="entry name" value="DNase I-like"/>
    <property type="match status" value="1"/>
</dbReference>
<name>A0AAU9TTK9_EUPED</name>
<dbReference type="InterPro" id="IPR012337">
    <property type="entry name" value="RNaseH-like_sf"/>
</dbReference>
<dbReference type="AlphaFoldDB" id="A0AAU9TTK9"/>
<evidence type="ECO:0000259" key="1">
    <source>
        <dbReference type="PROSITE" id="PS50878"/>
    </source>
</evidence>
<dbReference type="PROSITE" id="PS50879">
    <property type="entry name" value="RNASE_H_1"/>
    <property type="match status" value="1"/>
</dbReference>
<dbReference type="GO" id="GO:0004523">
    <property type="term" value="F:RNA-DNA hybrid ribonuclease activity"/>
    <property type="evidence" value="ECO:0007669"/>
    <property type="project" value="InterPro"/>
</dbReference>
<dbReference type="Gene3D" id="3.30.420.10">
    <property type="entry name" value="Ribonuclease H-like superfamily/Ribonuclease H"/>
    <property type="match status" value="1"/>
</dbReference>
<keyword evidence="4" id="KW-1185">Reference proteome</keyword>
<dbReference type="SUPFAM" id="SSF53098">
    <property type="entry name" value="Ribonuclease H-like"/>
    <property type="match status" value="1"/>
</dbReference>
<dbReference type="InterPro" id="IPR005135">
    <property type="entry name" value="Endo/exonuclease/phosphatase"/>
</dbReference>
<evidence type="ECO:0000259" key="2">
    <source>
        <dbReference type="PROSITE" id="PS50879"/>
    </source>
</evidence>
<dbReference type="GO" id="GO:0042575">
    <property type="term" value="C:DNA polymerase complex"/>
    <property type="evidence" value="ECO:0007669"/>
    <property type="project" value="UniProtKB-ARBA"/>
</dbReference>
<organism evidence="3 4">
    <name type="scientific">Euphydryas editha</name>
    <name type="common">Edith's checkerspot</name>
    <dbReference type="NCBI Taxonomy" id="104508"/>
    <lineage>
        <taxon>Eukaryota</taxon>
        <taxon>Metazoa</taxon>
        <taxon>Ecdysozoa</taxon>
        <taxon>Arthropoda</taxon>
        <taxon>Hexapoda</taxon>
        <taxon>Insecta</taxon>
        <taxon>Pterygota</taxon>
        <taxon>Neoptera</taxon>
        <taxon>Endopterygota</taxon>
        <taxon>Lepidoptera</taxon>
        <taxon>Glossata</taxon>
        <taxon>Ditrysia</taxon>
        <taxon>Papilionoidea</taxon>
        <taxon>Nymphalidae</taxon>
        <taxon>Nymphalinae</taxon>
        <taxon>Euphydryas</taxon>
    </lineage>
</organism>
<dbReference type="CDD" id="cd09276">
    <property type="entry name" value="Rnase_HI_RT_non_LTR"/>
    <property type="match status" value="1"/>
</dbReference>
<protein>
    <submittedName>
        <fullName evidence="3">Uncharacterized protein</fullName>
    </submittedName>
</protein>
<dbReference type="InterPro" id="IPR043502">
    <property type="entry name" value="DNA/RNA_pol_sf"/>
</dbReference>
<evidence type="ECO:0000313" key="3">
    <source>
        <dbReference type="EMBL" id="CAH2088809.1"/>
    </source>
</evidence>
<dbReference type="GO" id="GO:0071897">
    <property type="term" value="P:DNA biosynthetic process"/>
    <property type="evidence" value="ECO:0007669"/>
    <property type="project" value="UniProtKB-ARBA"/>
</dbReference>
<dbReference type="InterPro" id="IPR036397">
    <property type="entry name" value="RNaseH_sf"/>
</dbReference>
<dbReference type="SUPFAM" id="SSF56672">
    <property type="entry name" value="DNA/RNA polymerases"/>
    <property type="match status" value="1"/>
</dbReference>
<gene>
    <name evidence="3" type="ORF">EEDITHA_LOCUS4938</name>
</gene>
<dbReference type="InterPro" id="IPR002156">
    <property type="entry name" value="RNaseH_domain"/>
</dbReference>
<dbReference type="PANTHER" id="PTHR36688:SF2">
    <property type="entry name" value="ENDONUCLEASE_EXONUCLEASE_PHOSPHATASE DOMAIN-CONTAINING PROTEIN"/>
    <property type="match status" value="1"/>
</dbReference>
<dbReference type="PANTHER" id="PTHR36688">
    <property type="entry name" value="ENDO/EXONUCLEASE/PHOSPHATASE DOMAIN-CONTAINING PROTEIN"/>
    <property type="match status" value="1"/>
</dbReference>
<dbReference type="InterPro" id="IPR000477">
    <property type="entry name" value="RT_dom"/>
</dbReference>
<feature type="domain" description="RNase H type-1" evidence="2">
    <location>
        <begin position="726"/>
        <end position="856"/>
    </location>
</feature>
<proteinExistence type="predicted"/>
<comment type="caution">
    <text evidence="3">The sequence shown here is derived from an EMBL/GenBank/DDBJ whole genome shotgun (WGS) entry which is preliminary data.</text>
</comment>
<dbReference type="EMBL" id="CAKOGL010000007">
    <property type="protein sequence ID" value="CAH2088809.1"/>
    <property type="molecule type" value="Genomic_DNA"/>
</dbReference>
<accession>A0AAU9TTK9</accession>